<evidence type="ECO:0000256" key="1">
    <source>
        <dbReference type="ARBA" id="ARBA00000448"/>
    </source>
</evidence>
<dbReference type="PANTHER" id="PTHR10353:SF36">
    <property type="entry name" value="LP05116P"/>
    <property type="match status" value="1"/>
</dbReference>
<proteinExistence type="inferred from homology"/>
<keyword evidence="4 9" id="KW-0378">Hydrolase</keyword>
<dbReference type="NCBIfam" id="TIGR03356">
    <property type="entry name" value="BGL"/>
    <property type="match status" value="1"/>
</dbReference>
<organism evidence="10 11">
    <name type="scientific">Nostocoides vanveenii</name>
    <dbReference type="NCBI Taxonomy" id="330835"/>
    <lineage>
        <taxon>Bacteria</taxon>
        <taxon>Bacillati</taxon>
        <taxon>Actinomycetota</taxon>
        <taxon>Actinomycetes</taxon>
        <taxon>Micrococcales</taxon>
        <taxon>Intrasporangiaceae</taxon>
        <taxon>Nostocoides</taxon>
    </lineage>
</organism>
<dbReference type="Gene3D" id="3.20.20.80">
    <property type="entry name" value="Glycosidases"/>
    <property type="match status" value="1"/>
</dbReference>
<comment type="catalytic activity">
    <reaction evidence="1 9">
        <text>Hydrolysis of terminal, non-reducing beta-D-glucosyl residues with release of beta-D-glucose.</text>
        <dbReference type="EC" id="3.2.1.21"/>
    </reaction>
</comment>
<evidence type="ECO:0000256" key="2">
    <source>
        <dbReference type="ARBA" id="ARBA00010838"/>
    </source>
</evidence>
<evidence type="ECO:0000313" key="10">
    <source>
        <dbReference type="EMBL" id="GAA1755052.1"/>
    </source>
</evidence>
<dbReference type="PROSITE" id="PS00653">
    <property type="entry name" value="GLYCOSYL_HYDROL_F1_2"/>
    <property type="match status" value="1"/>
</dbReference>
<evidence type="ECO:0000256" key="5">
    <source>
        <dbReference type="ARBA" id="ARBA00023001"/>
    </source>
</evidence>
<keyword evidence="11" id="KW-1185">Reference proteome</keyword>
<evidence type="ECO:0000256" key="9">
    <source>
        <dbReference type="RuleBase" id="RU361175"/>
    </source>
</evidence>
<keyword evidence="5" id="KW-0136">Cellulose degradation</keyword>
<evidence type="ECO:0000256" key="6">
    <source>
        <dbReference type="ARBA" id="ARBA00023277"/>
    </source>
</evidence>
<dbReference type="InterPro" id="IPR017736">
    <property type="entry name" value="Glyco_hydro_1_beta-glucosidase"/>
</dbReference>
<comment type="caution">
    <text evidence="10">The sequence shown here is derived from an EMBL/GenBank/DDBJ whole genome shotgun (WGS) entry which is preliminary data.</text>
</comment>
<dbReference type="InterPro" id="IPR001360">
    <property type="entry name" value="Glyco_hydro_1"/>
</dbReference>
<keyword evidence="8" id="KW-0624">Polysaccharide degradation</keyword>
<accession>A0ABN2KHZ4</accession>
<dbReference type="Proteomes" id="UP001501475">
    <property type="component" value="Unassembled WGS sequence"/>
</dbReference>
<dbReference type="SUPFAM" id="SSF51445">
    <property type="entry name" value="(Trans)glycosidases"/>
    <property type="match status" value="1"/>
</dbReference>
<evidence type="ECO:0000256" key="3">
    <source>
        <dbReference type="ARBA" id="ARBA00012744"/>
    </source>
</evidence>
<evidence type="ECO:0000256" key="4">
    <source>
        <dbReference type="ARBA" id="ARBA00022801"/>
    </source>
</evidence>
<dbReference type="EC" id="3.2.1.21" evidence="3 9"/>
<evidence type="ECO:0000313" key="11">
    <source>
        <dbReference type="Proteomes" id="UP001501475"/>
    </source>
</evidence>
<dbReference type="Pfam" id="PF00232">
    <property type="entry name" value="Glyco_hydro_1"/>
    <property type="match status" value="1"/>
</dbReference>
<dbReference type="InterPro" id="IPR017853">
    <property type="entry name" value="GH"/>
</dbReference>
<dbReference type="EMBL" id="BAAAPN010000034">
    <property type="protein sequence ID" value="GAA1755052.1"/>
    <property type="molecule type" value="Genomic_DNA"/>
</dbReference>
<evidence type="ECO:0000256" key="8">
    <source>
        <dbReference type="ARBA" id="ARBA00023326"/>
    </source>
</evidence>
<comment type="similarity">
    <text evidence="2 9">Belongs to the glycosyl hydrolase 1 family.</text>
</comment>
<gene>
    <name evidence="10" type="ORF">GCM10009810_13540</name>
</gene>
<reference evidence="10 11" key="1">
    <citation type="journal article" date="2019" name="Int. J. Syst. Evol. Microbiol.">
        <title>The Global Catalogue of Microorganisms (GCM) 10K type strain sequencing project: providing services to taxonomists for standard genome sequencing and annotation.</title>
        <authorList>
            <consortium name="The Broad Institute Genomics Platform"/>
            <consortium name="The Broad Institute Genome Sequencing Center for Infectious Disease"/>
            <person name="Wu L."/>
            <person name="Ma J."/>
        </authorList>
    </citation>
    <scope>NUCLEOTIDE SEQUENCE [LARGE SCALE GENOMIC DNA]</scope>
    <source>
        <strain evidence="10 11">JCM 15591</strain>
    </source>
</reference>
<name>A0ABN2KHZ4_9MICO</name>
<evidence type="ECO:0000256" key="7">
    <source>
        <dbReference type="ARBA" id="ARBA00023295"/>
    </source>
</evidence>
<keyword evidence="6" id="KW-0119">Carbohydrate metabolism</keyword>
<keyword evidence="7 9" id="KW-0326">Glycosidase</keyword>
<protein>
    <recommendedName>
        <fullName evidence="3 9">Beta-glucosidase</fullName>
        <ecNumber evidence="3 9">3.2.1.21</ecNumber>
    </recommendedName>
</protein>
<dbReference type="InterPro" id="IPR033132">
    <property type="entry name" value="GH_1_N_CS"/>
</dbReference>
<dbReference type="RefSeq" id="WP_344063936.1">
    <property type="nucleotide sequence ID" value="NZ_BAAAPN010000034.1"/>
</dbReference>
<dbReference type="PRINTS" id="PR00131">
    <property type="entry name" value="GLHYDRLASE1"/>
</dbReference>
<dbReference type="PANTHER" id="PTHR10353">
    <property type="entry name" value="GLYCOSYL HYDROLASE"/>
    <property type="match status" value="1"/>
</dbReference>
<sequence>MSLPADFLFGVSTASYQIEGAVDAEGRGRSVWDDFCDRPGVIVDGSSGAVACDSYHRYAEDVELMAQLGAAAYRFSVSWSRVLPQGRGPINQAGLDYYDRLVDALCAEGIKPAATLFHWDLPSTLEAEGGWLSRSTAEAFGTYAGVLADRLGDRVAMWMPVNEPVVHANLGYALGLHAPGRALGMGALPVYHHLMLGHGLAVAALRAAGVAAVGCANNHTPVWVASDADADQAAAGLYDTLHNRMFADPILLGSYPAPFAELVPGPVADDLQLIGAPLDFYGFNYYNPTLVGAPGTGDDTYGAAGGLPFSMHQIEGYPVTDFGWPVVPAGLTEVLVQMKERYPDIPPIHITENGCAYGAAPDADGVAADPGRIDYLSSHLGAVADARAQGVDVAGYFCWSLLDNFEWAEGYTKRFGLVHIDFDTLARTPRTSFDWYADFIRRTRTD</sequence>